<evidence type="ECO:0000313" key="4">
    <source>
        <dbReference type="Proteomes" id="UP000297540"/>
    </source>
</evidence>
<feature type="transmembrane region" description="Helical" evidence="1">
    <location>
        <begin position="324"/>
        <end position="347"/>
    </location>
</feature>
<comment type="caution">
    <text evidence="3">The sequence shown here is derived from an EMBL/GenBank/DDBJ whole genome shotgun (WGS) entry which is preliminary data.</text>
</comment>
<feature type="transmembrane region" description="Helical" evidence="1">
    <location>
        <begin position="300"/>
        <end position="318"/>
    </location>
</feature>
<gene>
    <name evidence="3" type="ORF">E2R66_14025</name>
</gene>
<dbReference type="GO" id="GO:0016747">
    <property type="term" value="F:acyltransferase activity, transferring groups other than amino-acyl groups"/>
    <property type="evidence" value="ECO:0007669"/>
    <property type="project" value="InterPro"/>
</dbReference>
<keyword evidence="1" id="KW-1133">Transmembrane helix</keyword>
<dbReference type="EMBL" id="SOZE01000013">
    <property type="protein sequence ID" value="TFF36877.1"/>
    <property type="molecule type" value="Genomic_DNA"/>
</dbReference>
<name>A0A4Y8SE79_9SPHI</name>
<dbReference type="RefSeq" id="WP_133231757.1">
    <property type="nucleotide sequence ID" value="NZ_SOZE01000013.1"/>
</dbReference>
<dbReference type="PANTHER" id="PTHR23028:SF53">
    <property type="entry name" value="ACYL_TRANSF_3 DOMAIN-CONTAINING PROTEIN"/>
    <property type="match status" value="1"/>
</dbReference>
<keyword evidence="3" id="KW-0012">Acyltransferase</keyword>
<feature type="transmembrane region" description="Helical" evidence="1">
    <location>
        <begin position="12"/>
        <end position="34"/>
    </location>
</feature>
<feature type="transmembrane region" description="Helical" evidence="1">
    <location>
        <begin position="230"/>
        <end position="250"/>
    </location>
</feature>
<dbReference type="Proteomes" id="UP000297540">
    <property type="component" value="Unassembled WGS sequence"/>
</dbReference>
<organism evidence="3 4">
    <name type="scientific">Mucilaginibacter psychrotolerans</name>
    <dbReference type="NCBI Taxonomy" id="1524096"/>
    <lineage>
        <taxon>Bacteria</taxon>
        <taxon>Pseudomonadati</taxon>
        <taxon>Bacteroidota</taxon>
        <taxon>Sphingobacteriia</taxon>
        <taxon>Sphingobacteriales</taxon>
        <taxon>Sphingobacteriaceae</taxon>
        <taxon>Mucilaginibacter</taxon>
    </lineage>
</organism>
<feature type="transmembrane region" description="Helical" evidence="1">
    <location>
        <begin position="262"/>
        <end position="280"/>
    </location>
</feature>
<dbReference type="InterPro" id="IPR050879">
    <property type="entry name" value="Acyltransferase_3"/>
</dbReference>
<reference evidence="3 4" key="1">
    <citation type="journal article" date="2017" name="Int. J. Syst. Evol. Microbiol.">
        <title>Mucilaginibacterpsychrotolerans sp. nov., isolated from peatlands.</title>
        <authorList>
            <person name="Deng Y."/>
            <person name="Shen L."/>
            <person name="Xu B."/>
            <person name="Liu Y."/>
            <person name="Gu Z."/>
            <person name="Liu H."/>
            <person name="Zhou Y."/>
        </authorList>
    </citation>
    <scope>NUCLEOTIDE SEQUENCE [LARGE SCALE GENOMIC DNA]</scope>
    <source>
        <strain evidence="3 4">NH7-4</strain>
    </source>
</reference>
<feature type="domain" description="Acyltransferase 3" evidence="2">
    <location>
        <begin position="14"/>
        <end position="341"/>
    </location>
</feature>
<dbReference type="AlphaFoldDB" id="A0A4Y8SE79"/>
<dbReference type="GO" id="GO:0016020">
    <property type="term" value="C:membrane"/>
    <property type="evidence" value="ECO:0007669"/>
    <property type="project" value="TreeGrafter"/>
</dbReference>
<evidence type="ECO:0000259" key="2">
    <source>
        <dbReference type="Pfam" id="PF01757"/>
    </source>
</evidence>
<keyword evidence="3" id="KW-0808">Transferase</keyword>
<feature type="transmembrane region" description="Helical" evidence="1">
    <location>
        <begin position="80"/>
        <end position="99"/>
    </location>
</feature>
<evidence type="ECO:0000256" key="1">
    <source>
        <dbReference type="SAM" id="Phobius"/>
    </source>
</evidence>
<dbReference type="InterPro" id="IPR002656">
    <property type="entry name" value="Acyl_transf_3_dom"/>
</dbReference>
<proteinExistence type="predicted"/>
<dbReference type="OrthoDB" id="290051at2"/>
<dbReference type="GO" id="GO:0009103">
    <property type="term" value="P:lipopolysaccharide biosynthetic process"/>
    <property type="evidence" value="ECO:0007669"/>
    <property type="project" value="TreeGrafter"/>
</dbReference>
<protein>
    <submittedName>
        <fullName evidence="3">Acyltransferase</fullName>
    </submittedName>
</protein>
<feature type="transmembrane region" description="Helical" evidence="1">
    <location>
        <begin position="166"/>
        <end position="186"/>
    </location>
</feature>
<feature type="transmembrane region" description="Helical" evidence="1">
    <location>
        <begin position="40"/>
        <end position="59"/>
    </location>
</feature>
<sequence length="373" mass="42607">MDKACTKAHLHYIPSFNGLRAFATLIVMILHGGYGYFRGGWVGVDLFFVISGYLITSILQAEFLQTNKISFPKFYWRRSLRLIPPLLICVVLANILWPYTLFDFAGSNREQATLAALFYYTNMVASNVNGNMLHLWSLSVEEHFYFIWPLLLSFFLLKASARNRIIILLTAIALITILRICVFQYREQLVFGIFNIDPYTFTICRMDAILIGALIAIVTSRPGAELPDTLSNKSALILFVCFSLFMVILFTLSSQNETWNNGGFVFTNLLCATTVLTAIASPDHPLLSNKVFSWLGKRSYGTYIYHFPIFLVLERFRLPHDIPNLLLITFLRFGTSIAIAALSYAYIERPLSLFKDRIPFLRRRNKVALPKTN</sequence>
<keyword evidence="1" id="KW-0472">Membrane</keyword>
<evidence type="ECO:0000313" key="3">
    <source>
        <dbReference type="EMBL" id="TFF36877.1"/>
    </source>
</evidence>
<accession>A0A4Y8SE79</accession>
<dbReference type="PANTHER" id="PTHR23028">
    <property type="entry name" value="ACETYLTRANSFERASE"/>
    <property type="match status" value="1"/>
</dbReference>
<keyword evidence="1" id="KW-0812">Transmembrane</keyword>
<keyword evidence="4" id="KW-1185">Reference proteome</keyword>
<dbReference type="Pfam" id="PF01757">
    <property type="entry name" value="Acyl_transf_3"/>
    <property type="match status" value="1"/>
</dbReference>
<feature type="transmembrane region" description="Helical" evidence="1">
    <location>
        <begin position="143"/>
        <end position="159"/>
    </location>
</feature>
<feature type="transmembrane region" description="Helical" evidence="1">
    <location>
        <begin position="198"/>
        <end position="218"/>
    </location>
</feature>